<dbReference type="Proteomes" id="UP000000268">
    <property type="component" value="Plasmid pREB3"/>
</dbReference>
<keyword evidence="3" id="KW-1185">Reference proteome</keyword>
<name>A8ZMW1_ACAM1</name>
<accession>A8ZMW1</accession>
<proteinExistence type="predicted"/>
<reference evidence="2 3" key="1">
    <citation type="journal article" date="2008" name="Proc. Natl. Acad. Sci. U.S.A.">
        <title>Niche adaptation and genome expansion in the chlorophyll d-producing cyanobacterium Acaryochloris marina.</title>
        <authorList>
            <person name="Swingley W.D."/>
            <person name="Chen M."/>
            <person name="Cheung P.C."/>
            <person name="Conrad A.L."/>
            <person name="Dejesa L.C."/>
            <person name="Hao J."/>
            <person name="Honchak B.M."/>
            <person name="Karbach L.E."/>
            <person name="Kurdoglu A."/>
            <person name="Lahiri S."/>
            <person name="Mastrian S.D."/>
            <person name="Miyashita H."/>
            <person name="Page L."/>
            <person name="Ramakrishna P."/>
            <person name="Satoh S."/>
            <person name="Sattley W.M."/>
            <person name="Shimada Y."/>
            <person name="Taylor H.L."/>
            <person name="Tomo T."/>
            <person name="Tsuchiya T."/>
            <person name="Wang Z.T."/>
            <person name="Raymond J."/>
            <person name="Mimuro M."/>
            <person name="Blankenship R.E."/>
            <person name="Touchman J.W."/>
        </authorList>
    </citation>
    <scope>NUCLEOTIDE SEQUENCE [LARGE SCALE GENOMIC DNA]</scope>
    <source>
        <strain evidence="3">MBIC 11017</strain>
        <plasmid evidence="3">Plasmid pREB3</plasmid>
    </source>
</reference>
<gene>
    <name evidence="2" type="ordered locus">AM1_C0226</name>
</gene>
<feature type="compositionally biased region" description="Polar residues" evidence="1">
    <location>
        <begin position="15"/>
        <end position="24"/>
    </location>
</feature>
<dbReference type="HOGENOM" id="CLU_3163367_0_0_3"/>
<dbReference type="AlphaFoldDB" id="A8ZMW1"/>
<evidence type="ECO:0000256" key="1">
    <source>
        <dbReference type="SAM" id="MobiDB-lite"/>
    </source>
</evidence>
<sequence>MWVLSRVSVAGNVGKTFTQRSQPPYGSLQKPIANKTPPFPAQLPIPA</sequence>
<feature type="compositionally biased region" description="Pro residues" evidence="1">
    <location>
        <begin position="37"/>
        <end position="47"/>
    </location>
</feature>
<keyword evidence="2" id="KW-0614">Plasmid</keyword>
<evidence type="ECO:0000313" key="2">
    <source>
        <dbReference type="EMBL" id="ABW32160.1"/>
    </source>
</evidence>
<organism evidence="2 3">
    <name type="scientific">Acaryochloris marina (strain MBIC 11017)</name>
    <dbReference type="NCBI Taxonomy" id="329726"/>
    <lineage>
        <taxon>Bacteria</taxon>
        <taxon>Bacillati</taxon>
        <taxon>Cyanobacteriota</taxon>
        <taxon>Cyanophyceae</taxon>
        <taxon>Acaryochloridales</taxon>
        <taxon>Acaryochloridaceae</taxon>
        <taxon>Acaryochloris</taxon>
    </lineage>
</organism>
<geneLocation type="plasmid" evidence="2 3">
    <name>pREB3</name>
</geneLocation>
<dbReference type="KEGG" id="amr:AM1_C0226"/>
<evidence type="ECO:0000313" key="3">
    <source>
        <dbReference type="Proteomes" id="UP000000268"/>
    </source>
</evidence>
<protein>
    <submittedName>
        <fullName evidence="2">Uncharacterized protein</fullName>
    </submittedName>
</protein>
<dbReference type="EMBL" id="CP000840">
    <property type="protein sequence ID" value="ABW32160.1"/>
    <property type="molecule type" value="Genomic_DNA"/>
</dbReference>
<feature type="region of interest" description="Disordered" evidence="1">
    <location>
        <begin position="15"/>
        <end position="47"/>
    </location>
</feature>